<accession>A0A5F9D3F0</accession>
<reference evidence="2" key="3">
    <citation type="submission" date="2025-09" db="UniProtKB">
        <authorList>
            <consortium name="Ensembl"/>
        </authorList>
    </citation>
    <scope>IDENTIFICATION</scope>
    <source>
        <strain evidence="2">Thorbecke</strain>
    </source>
</reference>
<dbReference type="GeneTree" id="ENSGT00910000147251"/>
<dbReference type="InParanoid" id="A0A5F9D3F0"/>
<evidence type="ECO:0000256" key="1">
    <source>
        <dbReference type="SAM" id="MobiDB-lite"/>
    </source>
</evidence>
<dbReference type="Proteomes" id="UP000001811">
    <property type="component" value="Unplaced"/>
</dbReference>
<keyword evidence="3" id="KW-1185">Reference proteome</keyword>
<feature type="region of interest" description="Disordered" evidence="1">
    <location>
        <begin position="1"/>
        <end position="31"/>
    </location>
</feature>
<evidence type="ECO:0000313" key="2">
    <source>
        <dbReference type="Ensembl" id="ENSOCUP00000039884.1"/>
    </source>
</evidence>
<reference evidence="2" key="2">
    <citation type="submission" date="2025-08" db="UniProtKB">
        <authorList>
            <consortium name="Ensembl"/>
        </authorList>
    </citation>
    <scope>IDENTIFICATION</scope>
    <source>
        <strain evidence="2">Thorbecke</strain>
    </source>
</reference>
<dbReference type="AlphaFoldDB" id="A0A5F9D3F0"/>
<feature type="compositionally biased region" description="Basic and acidic residues" evidence="1">
    <location>
        <begin position="1"/>
        <end position="17"/>
    </location>
</feature>
<proteinExistence type="predicted"/>
<feature type="region of interest" description="Disordered" evidence="1">
    <location>
        <begin position="45"/>
        <end position="118"/>
    </location>
</feature>
<organism evidence="2 3">
    <name type="scientific">Oryctolagus cuniculus</name>
    <name type="common">Rabbit</name>
    <dbReference type="NCBI Taxonomy" id="9986"/>
    <lineage>
        <taxon>Eukaryota</taxon>
        <taxon>Metazoa</taxon>
        <taxon>Chordata</taxon>
        <taxon>Craniata</taxon>
        <taxon>Vertebrata</taxon>
        <taxon>Euteleostomi</taxon>
        <taxon>Mammalia</taxon>
        <taxon>Eutheria</taxon>
        <taxon>Euarchontoglires</taxon>
        <taxon>Glires</taxon>
        <taxon>Lagomorpha</taxon>
        <taxon>Leporidae</taxon>
        <taxon>Oryctolagus</taxon>
    </lineage>
</organism>
<protein>
    <submittedName>
        <fullName evidence="2">Uncharacterized protein</fullName>
    </submittedName>
</protein>
<dbReference type="Ensembl" id="ENSOCUT00000036354.1">
    <property type="protein sequence ID" value="ENSOCUP00000039884.1"/>
    <property type="gene ID" value="ENSOCUG00000031304.1"/>
</dbReference>
<reference evidence="2 3" key="1">
    <citation type="journal article" date="2011" name="Nature">
        <title>A high-resolution map of human evolutionary constraint using 29 mammals.</title>
        <authorList>
            <person name="Lindblad-Toh K."/>
            <person name="Garber M."/>
            <person name="Zuk O."/>
            <person name="Lin M.F."/>
            <person name="Parker B.J."/>
            <person name="Washietl S."/>
            <person name="Kheradpour P."/>
            <person name="Ernst J."/>
            <person name="Jordan G."/>
            <person name="Mauceli E."/>
            <person name="Ward L.D."/>
            <person name="Lowe C.B."/>
            <person name="Holloway A.K."/>
            <person name="Clamp M."/>
            <person name="Gnerre S."/>
            <person name="Alfoldi J."/>
            <person name="Beal K."/>
            <person name="Chang J."/>
            <person name="Clawson H."/>
            <person name="Cuff J."/>
            <person name="Di Palma F."/>
            <person name="Fitzgerald S."/>
            <person name="Flicek P."/>
            <person name="Guttman M."/>
            <person name="Hubisz M.J."/>
            <person name="Jaffe D.B."/>
            <person name="Jungreis I."/>
            <person name="Kent W.J."/>
            <person name="Kostka D."/>
            <person name="Lara M."/>
            <person name="Martins A.L."/>
            <person name="Massingham T."/>
            <person name="Moltke I."/>
            <person name="Raney B.J."/>
            <person name="Rasmussen M.D."/>
            <person name="Robinson J."/>
            <person name="Stark A."/>
            <person name="Vilella A.J."/>
            <person name="Wen J."/>
            <person name="Xie X."/>
            <person name="Zody M.C."/>
            <person name="Baldwin J."/>
            <person name="Bloom T."/>
            <person name="Chin C.W."/>
            <person name="Heiman D."/>
            <person name="Nicol R."/>
            <person name="Nusbaum C."/>
            <person name="Young S."/>
            <person name="Wilkinson J."/>
            <person name="Worley K.C."/>
            <person name="Kovar C.L."/>
            <person name="Muzny D.M."/>
            <person name="Gibbs R.A."/>
            <person name="Cree A."/>
            <person name="Dihn H.H."/>
            <person name="Fowler G."/>
            <person name="Jhangiani S."/>
            <person name="Joshi V."/>
            <person name="Lee S."/>
            <person name="Lewis L.R."/>
            <person name="Nazareth L.V."/>
            <person name="Okwuonu G."/>
            <person name="Santibanez J."/>
            <person name="Warren W.C."/>
            <person name="Mardis E.R."/>
            <person name="Weinstock G.M."/>
            <person name="Wilson R.K."/>
            <person name="Delehaunty K."/>
            <person name="Dooling D."/>
            <person name="Fronik C."/>
            <person name="Fulton L."/>
            <person name="Fulton B."/>
            <person name="Graves T."/>
            <person name="Minx P."/>
            <person name="Sodergren E."/>
            <person name="Birney E."/>
            <person name="Margulies E.H."/>
            <person name="Herrero J."/>
            <person name="Green E.D."/>
            <person name="Haussler D."/>
            <person name="Siepel A."/>
            <person name="Goldman N."/>
            <person name="Pollard K.S."/>
            <person name="Pedersen J.S."/>
            <person name="Lander E.S."/>
            <person name="Kellis M."/>
        </authorList>
    </citation>
    <scope>NUCLEOTIDE SEQUENCE [LARGE SCALE GENOMIC DNA]</scope>
    <source>
        <strain evidence="3">Thorbecke</strain>
    </source>
</reference>
<evidence type="ECO:0000313" key="3">
    <source>
        <dbReference type="Proteomes" id="UP000001811"/>
    </source>
</evidence>
<sequence>LYPNESHHLSHGHEKRFPRPRPGRSPLGVRGSLCRGECEVWCWPRKSPWHSDSESRSPAPRRAGSALAGKQNPCKPPGSTLCSTPRPPPSSGGRRRTEGCPGRRRTSRTSKGALADSA</sequence>
<name>A0A5F9D3F0_RABIT</name>